<dbReference type="InterPro" id="IPR000683">
    <property type="entry name" value="Gfo/Idh/MocA-like_OxRdtase_N"/>
</dbReference>
<evidence type="ECO:0008006" key="6">
    <source>
        <dbReference type="Google" id="ProtNLM"/>
    </source>
</evidence>
<name>A0ABQ6YZ21_9ENTE</name>
<feature type="domain" description="Gfo/Idh/MocA-like oxidoreductase N-terminal" evidence="2">
    <location>
        <begin position="2"/>
        <end position="120"/>
    </location>
</feature>
<evidence type="ECO:0000313" key="4">
    <source>
        <dbReference type="EMBL" id="KAF1303627.1"/>
    </source>
</evidence>
<protein>
    <recommendedName>
        <fullName evidence="6">Oxidoreductase</fullName>
    </recommendedName>
</protein>
<dbReference type="Gene3D" id="3.40.50.720">
    <property type="entry name" value="NAD(P)-binding Rossmann-like Domain"/>
    <property type="match status" value="1"/>
</dbReference>
<dbReference type="Proteomes" id="UP000782705">
    <property type="component" value="Unassembled WGS sequence"/>
</dbReference>
<sequence length="342" mass="38928">MLNIGFIGFGKSATRYHLPYLLTRKETIKVCKIYSPSVDESYLEPLELASTDFCESLEELLESPELDMITICTPPTTHYELAMKVLRAGKHVLVEKPFCSTVEEAEEIFAYAKAHQLIAMPYQNRRFDSEMIAAREIVHSGELGDVFEVEFHFDRFRPEDERPQGTVYDGEFYGLGIHLLDKGISLFGIPDKVFYDIRTLRKPENPDDTFEMQLFYPDKKVILKVNQLIASEYPSLRINGKKGSLVKYGMDMQETYLKQNILPNQDGFGIDQQPITVTLANGEELSVEKRLTPIGDYGKVYDAMYATIKEGKPKLVSDESAIANIRILADGVQHPTPFIFEL</sequence>
<dbReference type="PANTHER" id="PTHR43708">
    <property type="entry name" value="CONSERVED EXPRESSED OXIDOREDUCTASE (EUROFUNG)"/>
    <property type="match status" value="1"/>
</dbReference>
<dbReference type="PANTHER" id="PTHR43708:SF7">
    <property type="entry name" value="OXIDOREDUCTASE"/>
    <property type="match status" value="1"/>
</dbReference>
<comment type="caution">
    <text evidence="4">The sequence shown here is derived from an EMBL/GenBank/DDBJ whole genome shotgun (WGS) entry which is preliminary data.</text>
</comment>
<evidence type="ECO:0000259" key="2">
    <source>
        <dbReference type="Pfam" id="PF01408"/>
    </source>
</evidence>
<evidence type="ECO:0000256" key="1">
    <source>
        <dbReference type="ARBA" id="ARBA00010928"/>
    </source>
</evidence>
<dbReference type="InterPro" id="IPR051317">
    <property type="entry name" value="Gfo/Idh/MocA_oxidoreduct"/>
</dbReference>
<reference evidence="4 5" key="1">
    <citation type="submission" date="2016-06" db="EMBL/GenBank/DDBJ databases">
        <title>Four novel species of enterococci isolated from chicken manure.</title>
        <authorList>
            <person name="Van Tyne D."/>
        </authorList>
    </citation>
    <scope>NUCLEOTIDE SEQUENCE [LARGE SCALE GENOMIC DNA]</scope>
    <source>
        <strain evidence="4 5">CU12B</strain>
    </source>
</reference>
<dbReference type="EMBL" id="MAEL01000039">
    <property type="protein sequence ID" value="KAF1303627.1"/>
    <property type="molecule type" value="Genomic_DNA"/>
</dbReference>
<comment type="similarity">
    <text evidence="1">Belongs to the Gfo/Idh/MocA family.</text>
</comment>
<feature type="domain" description="Gfo/Idh/MocA-like oxidoreductase C-terminal" evidence="3">
    <location>
        <begin position="135"/>
        <end position="329"/>
    </location>
</feature>
<dbReference type="Pfam" id="PF02894">
    <property type="entry name" value="GFO_IDH_MocA_C"/>
    <property type="match status" value="1"/>
</dbReference>
<dbReference type="RefSeq" id="WP_161902168.1">
    <property type="nucleotide sequence ID" value="NZ_MAEL01000039.1"/>
</dbReference>
<dbReference type="Pfam" id="PF01408">
    <property type="entry name" value="GFO_IDH_MocA"/>
    <property type="match status" value="1"/>
</dbReference>
<organism evidence="4 5">
    <name type="scientific">Candidatus Enterococcus willemsii</name>
    <dbReference type="NCBI Taxonomy" id="1857215"/>
    <lineage>
        <taxon>Bacteria</taxon>
        <taxon>Bacillati</taxon>
        <taxon>Bacillota</taxon>
        <taxon>Bacilli</taxon>
        <taxon>Lactobacillales</taxon>
        <taxon>Enterococcaceae</taxon>
        <taxon>Enterococcus</taxon>
    </lineage>
</organism>
<evidence type="ECO:0000259" key="3">
    <source>
        <dbReference type="Pfam" id="PF02894"/>
    </source>
</evidence>
<gene>
    <name evidence="4" type="ORF">BAU17_06470</name>
</gene>
<evidence type="ECO:0000313" key="5">
    <source>
        <dbReference type="Proteomes" id="UP000782705"/>
    </source>
</evidence>
<dbReference type="NCBIfam" id="NF007574">
    <property type="entry name" value="PRK10206.1"/>
    <property type="match status" value="1"/>
</dbReference>
<dbReference type="InterPro" id="IPR036291">
    <property type="entry name" value="NAD(P)-bd_dom_sf"/>
</dbReference>
<keyword evidence="5" id="KW-1185">Reference proteome</keyword>
<dbReference type="Gene3D" id="3.30.360.10">
    <property type="entry name" value="Dihydrodipicolinate Reductase, domain 2"/>
    <property type="match status" value="1"/>
</dbReference>
<dbReference type="InterPro" id="IPR004104">
    <property type="entry name" value="Gfo/Idh/MocA-like_OxRdtase_C"/>
</dbReference>
<dbReference type="SUPFAM" id="SSF51735">
    <property type="entry name" value="NAD(P)-binding Rossmann-fold domains"/>
    <property type="match status" value="1"/>
</dbReference>
<proteinExistence type="inferred from homology"/>
<accession>A0ABQ6YZ21</accession>